<sequence length="418" mass="46629">MLTIIGLIAGLAATFYRINKTASPVDMVIYRQGVDAFLHGREMYSEPMFAGDLALPFIYPPFGALFMAPLNIIPGIDDTFAGRIVIALSNALLLLCLWLVWRWLLDANRWAMPAAAISWALALISEPVELNHSFAQINVILMSLVVLDLVPRKRTLPQGWLIGIAAAIKLTPLAMLLYFLLRKDFRAIVTAGISAALATLLAAIVRFDATWEFYGARLLGMGSGGDFGVNTSYQSNSSWRGMIQRWFSSEQALEDSGHLVTALWAVLVILTITTGAWIMIQLLRRGYLVDAWLINAVIMLLISPVSWSHHWVWLAVAVPVWFWRAHSMRDYGLGATVALWISVLVVLEQPPKWWYGDAIEVHALSFWPKVFVSDFVWLGLATLLVIAWECRPQGKYHQHKKSLAGLPSQTGTSDKITL</sequence>
<evidence type="ECO:0000256" key="8">
    <source>
        <dbReference type="SAM" id="Phobius"/>
    </source>
</evidence>
<feature type="transmembrane region" description="Helical" evidence="8">
    <location>
        <begin position="80"/>
        <end position="101"/>
    </location>
</feature>
<feature type="transmembrane region" description="Helical" evidence="8">
    <location>
        <begin position="159"/>
        <end position="181"/>
    </location>
</feature>
<keyword evidence="5 8" id="KW-1133">Transmembrane helix</keyword>
<evidence type="ECO:0000256" key="6">
    <source>
        <dbReference type="ARBA" id="ARBA00023136"/>
    </source>
</evidence>
<evidence type="ECO:0000256" key="1">
    <source>
        <dbReference type="ARBA" id="ARBA00004651"/>
    </source>
</evidence>
<organism evidence="9 10">
    <name type="scientific">Corynebacterium pseudodiphtheriticum</name>
    <dbReference type="NCBI Taxonomy" id="37637"/>
    <lineage>
        <taxon>Bacteria</taxon>
        <taxon>Bacillati</taxon>
        <taxon>Actinomycetota</taxon>
        <taxon>Actinomycetes</taxon>
        <taxon>Mycobacteriales</taxon>
        <taxon>Corynebacteriaceae</taxon>
        <taxon>Corynebacterium</taxon>
    </lineage>
</organism>
<dbReference type="GO" id="GO:0016758">
    <property type="term" value="F:hexosyltransferase activity"/>
    <property type="evidence" value="ECO:0007669"/>
    <property type="project" value="InterPro"/>
</dbReference>
<accession>A0AAP4F5Q3</accession>
<evidence type="ECO:0000313" key="9">
    <source>
        <dbReference type="EMBL" id="MDK4306193.1"/>
    </source>
</evidence>
<keyword evidence="4 8" id="KW-0812">Transmembrane</keyword>
<evidence type="ECO:0000256" key="4">
    <source>
        <dbReference type="ARBA" id="ARBA00022692"/>
    </source>
</evidence>
<comment type="similarity">
    <text evidence="7">Belongs to the glycosyltransferase 87 family.</text>
</comment>
<dbReference type="EMBL" id="JASNVH010000002">
    <property type="protein sequence ID" value="MDK4306193.1"/>
    <property type="molecule type" value="Genomic_DNA"/>
</dbReference>
<proteinExistence type="inferred from homology"/>
<name>A0AAP4F5Q3_9CORY</name>
<evidence type="ECO:0000313" key="10">
    <source>
        <dbReference type="Proteomes" id="UP001224412"/>
    </source>
</evidence>
<dbReference type="Proteomes" id="UP001224412">
    <property type="component" value="Unassembled WGS sequence"/>
</dbReference>
<dbReference type="Pfam" id="PF09594">
    <property type="entry name" value="GT87"/>
    <property type="match status" value="1"/>
</dbReference>
<keyword evidence="3 9" id="KW-0808">Transferase</keyword>
<feature type="transmembrane region" description="Helical" evidence="8">
    <location>
        <begin position="292"/>
        <end position="323"/>
    </location>
</feature>
<feature type="transmembrane region" description="Helical" evidence="8">
    <location>
        <begin position="259"/>
        <end position="280"/>
    </location>
</feature>
<dbReference type="AlphaFoldDB" id="A0AAP4F5Q3"/>
<comment type="subcellular location">
    <subcellularLocation>
        <location evidence="1">Cell membrane</location>
        <topology evidence="1">Multi-pass membrane protein</topology>
    </subcellularLocation>
</comment>
<reference evidence="9" key="1">
    <citation type="submission" date="2023-05" db="EMBL/GenBank/DDBJ databases">
        <title>Metabolic capabilities are highly conserved among human nasal-associated Corynebacterium species in pangenomic analyses.</title>
        <authorList>
            <person name="Tran T.H."/>
            <person name="Roberts A.Q."/>
            <person name="Escapa I.F."/>
            <person name="Gao W."/>
            <person name="Conlan S."/>
            <person name="Kong H."/>
            <person name="Segre J.A."/>
            <person name="Kelly M.S."/>
            <person name="Lemon K.P."/>
        </authorList>
    </citation>
    <scope>NUCLEOTIDE SEQUENCE</scope>
    <source>
        <strain evidence="9">KPL2773</strain>
    </source>
</reference>
<evidence type="ECO:0000256" key="7">
    <source>
        <dbReference type="ARBA" id="ARBA00024033"/>
    </source>
</evidence>
<protein>
    <submittedName>
        <fullName evidence="9">Glycosyltransferase family 87 protein</fullName>
        <ecNumber evidence="9">2.4.-.-</ecNumber>
    </submittedName>
</protein>
<comment type="caution">
    <text evidence="9">The sequence shown here is derived from an EMBL/GenBank/DDBJ whole genome shotgun (WGS) entry which is preliminary data.</text>
</comment>
<gene>
    <name evidence="9" type="ORF">QPX42_01290</name>
</gene>
<feature type="transmembrane region" description="Helical" evidence="8">
    <location>
        <begin position="367"/>
        <end position="388"/>
    </location>
</feature>
<feature type="transmembrane region" description="Helical" evidence="8">
    <location>
        <begin position="187"/>
        <end position="207"/>
    </location>
</feature>
<dbReference type="RefSeq" id="WP_031267992.1">
    <property type="nucleotide sequence ID" value="NZ_CP051667.1"/>
</dbReference>
<evidence type="ECO:0000256" key="5">
    <source>
        <dbReference type="ARBA" id="ARBA00022989"/>
    </source>
</evidence>
<evidence type="ECO:0000256" key="3">
    <source>
        <dbReference type="ARBA" id="ARBA00022679"/>
    </source>
</evidence>
<keyword evidence="6 8" id="KW-0472">Membrane</keyword>
<dbReference type="InterPro" id="IPR018584">
    <property type="entry name" value="GT87"/>
</dbReference>
<dbReference type="GO" id="GO:0005886">
    <property type="term" value="C:plasma membrane"/>
    <property type="evidence" value="ECO:0007669"/>
    <property type="project" value="UniProtKB-SubCell"/>
</dbReference>
<feature type="transmembrane region" description="Helical" evidence="8">
    <location>
        <begin position="53"/>
        <end position="73"/>
    </location>
</feature>
<feature type="transmembrane region" description="Helical" evidence="8">
    <location>
        <begin position="330"/>
        <end position="347"/>
    </location>
</feature>
<evidence type="ECO:0000256" key="2">
    <source>
        <dbReference type="ARBA" id="ARBA00022475"/>
    </source>
</evidence>
<dbReference type="EC" id="2.4.-.-" evidence="9"/>
<keyword evidence="9" id="KW-0328">Glycosyltransferase</keyword>
<keyword evidence="2" id="KW-1003">Cell membrane</keyword>